<accession>A0A6J5XRB5</accession>
<protein>
    <submittedName>
        <fullName evidence="1">Uncharacterized protein</fullName>
    </submittedName>
</protein>
<evidence type="ECO:0000313" key="2">
    <source>
        <dbReference type="Proteomes" id="UP000507245"/>
    </source>
</evidence>
<keyword evidence="2" id="KW-1185">Reference proteome</keyword>
<organism evidence="1 2">
    <name type="scientific">Prunus armeniaca</name>
    <name type="common">Apricot</name>
    <name type="synonym">Armeniaca vulgaris</name>
    <dbReference type="NCBI Taxonomy" id="36596"/>
    <lineage>
        <taxon>Eukaryota</taxon>
        <taxon>Viridiplantae</taxon>
        <taxon>Streptophyta</taxon>
        <taxon>Embryophyta</taxon>
        <taxon>Tracheophyta</taxon>
        <taxon>Spermatophyta</taxon>
        <taxon>Magnoliopsida</taxon>
        <taxon>eudicotyledons</taxon>
        <taxon>Gunneridae</taxon>
        <taxon>Pentapetalae</taxon>
        <taxon>rosids</taxon>
        <taxon>fabids</taxon>
        <taxon>Rosales</taxon>
        <taxon>Rosaceae</taxon>
        <taxon>Amygdaloideae</taxon>
        <taxon>Amygdaleae</taxon>
        <taxon>Prunus</taxon>
    </lineage>
</organism>
<evidence type="ECO:0000313" key="1">
    <source>
        <dbReference type="EMBL" id="CAB4313668.1"/>
    </source>
</evidence>
<sequence>MILVLTYKGWSPSTNQAQSSKCQLEHKSDPTNCPELTHKALCVSGPSSRHPRAQMALPLTQSREISCSPLETSRKGKGPMHTNLGCQPFISAPPDSYTFQQAAFPRISTEKRVVSHPYEESLRTCKACILHDHDTISANSYGLVAVPTQVGGNWNRGRG</sequence>
<dbReference type="AlphaFoldDB" id="A0A6J5XRB5"/>
<dbReference type="EMBL" id="CAEKKB010000006">
    <property type="protein sequence ID" value="CAB4313668.1"/>
    <property type="molecule type" value="Genomic_DNA"/>
</dbReference>
<gene>
    <name evidence="1" type="ORF">ORAREDHAP_LOCUS37003</name>
</gene>
<reference evidence="2" key="1">
    <citation type="journal article" date="2020" name="Genome Biol.">
        <title>Gamete binning: chromosome-level and haplotype-resolved genome assembly enabled by high-throughput single-cell sequencing of gamete genomes.</title>
        <authorList>
            <person name="Campoy J.A."/>
            <person name="Sun H."/>
            <person name="Goel M."/>
            <person name="Jiao W.-B."/>
            <person name="Folz-Donahue K."/>
            <person name="Wang N."/>
            <person name="Rubio M."/>
            <person name="Liu C."/>
            <person name="Kukat C."/>
            <person name="Ruiz D."/>
            <person name="Huettel B."/>
            <person name="Schneeberger K."/>
        </authorList>
    </citation>
    <scope>NUCLEOTIDE SEQUENCE [LARGE SCALE GENOMIC DNA]</scope>
    <source>
        <strain evidence="2">cv. Rojo Pasion</strain>
    </source>
</reference>
<name>A0A6J5XRB5_PRUAR</name>
<dbReference type="Proteomes" id="UP000507245">
    <property type="component" value="Unassembled WGS sequence"/>
</dbReference>
<proteinExistence type="predicted"/>